<evidence type="ECO:0000256" key="4">
    <source>
        <dbReference type="ARBA" id="ARBA00022825"/>
    </source>
</evidence>
<evidence type="ECO:0000256" key="1">
    <source>
        <dbReference type="ARBA" id="ARBA00011073"/>
    </source>
</evidence>
<evidence type="ECO:0000256" key="5">
    <source>
        <dbReference type="PROSITE-ProRule" id="PRU01240"/>
    </source>
</evidence>
<dbReference type="InterPro" id="IPR050131">
    <property type="entry name" value="Peptidase_S8_subtilisin-like"/>
</dbReference>
<evidence type="ECO:0000256" key="2">
    <source>
        <dbReference type="ARBA" id="ARBA00022670"/>
    </source>
</evidence>
<organism evidence="7 8">
    <name type="scientific">Sphingomonas naasensis</name>
    <dbReference type="NCBI Taxonomy" id="1344951"/>
    <lineage>
        <taxon>Bacteria</taxon>
        <taxon>Pseudomonadati</taxon>
        <taxon>Pseudomonadota</taxon>
        <taxon>Alphaproteobacteria</taxon>
        <taxon>Sphingomonadales</taxon>
        <taxon>Sphingomonadaceae</taxon>
        <taxon>Sphingomonas</taxon>
    </lineage>
</organism>
<dbReference type="AlphaFoldDB" id="A0A4S1WCV0"/>
<sequence>MKTLLLSLLALAETATPVVVPPIPVAPPALSADRPRVAIIDSGVAKTAELAPLVSAEYDMASAPGRPEFQPRYDHGTMVATILARAANRQVDIISLRIDDPAGCPAGANPPCQPSAAPVAQAIRRATELGVDAINISLALDRDPMITAAIAEAAAKGIRVVMAAGNNGYDHPGNLDPARAAYPNAVLVGAIDSTGQPWSGTNRPDATPEGYNYTWQLGVKVPTAAIDGRPVTGTGTSFAAPLETAHFLTTRTLASKVTTGK</sequence>
<keyword evidence="4" id="KW-0720">Serine protease</keyword>
<evidence type="ECO:0000259" key="6">
    <source>
        <dbReference type="Pfam" id="PF00082"/>
    </source>
</evidence>
<keyword evidence="8" id="KW-1185">Reference proteome</keyword>
<reference evidence="7 8" key="1">
    <citation type="submission" date="2019-04" db="EMBL/GenBank/DDBJ databases">
        <title>Sphingomonas psychrotolerans sp. nov., isolated from soil in the Tianshan Mountains, Xinjiang, China.</title>
        <authorList>
            <person name="Luo Y."/>
            <person name="Sheng H."/>
        </authorList>
    </citation>
    <scope>NUCLEOTIDE SEQUENCE [LARGE SCALE GENOMIC DNA]</scope>
    <source>
        <strain evidence="7 8">KIS18-15</strain>
    </source>
</reference>
<evidence type="ECO:0000256" key="3">
    <source>
        <dbReference type="ARBA" id="ARBA00022801"/>
    </source>
</evidence>
<evidence type="ECO:0000313" key="7">
    <source>
        <dbReference type="EMBL" id="TGX40768.1"/>
    </source>
</evidence>
<comment type="similarity">
    <text evidence="1 5">Belongs to the peptidase S8 family.</text>
</comment>
<protein>
    <recommendedName>
        <fullName evidence="6">Peptidase S8/S53 domain-containing protein</fullName>
    </recommendedName>
</protein>
<keyword evidence="3" id="KW-0378">Hydrolase</keyword>
<dbReference type="InterPro" id="IPR036852">
    <property type="entry name" value="Peptidase_S8/S53_dom_sf"/>
</dbReference>
<dbReference type="PROSITE" id="PS51892">
    <property type="entry name" value="SUBTILASE"/>
    <property type="match status" value="1"/>
</dbReference>
<dbReference type="SUPFAM" id="SSF52743">
    <property type="entry name" value="Subtilisin-like"/>
    <property type="match status" value="1"/>
</dbReference>
<dbReference type="CDD" id="cd00306">
    <property type="entry name" value="Peptidases_S8_S53"/>
    <property type="match status" value="1"/>
</dbReference>
<feature type="domain" description="Peptidase S8/S53" evidence="6">
    <location>
        <begin position="36"/>
        <end position="242"/>
    </location>
</feature>
<name>A0A4S1WCV0_9SPHN</name>
<dbReference type="InterPro" id="IPR000209">
    <property type="entry name" value="Peptidase_S8/S53_dom"/>
</dbReference>
<keyword evidence="2" id="KW-0645">Protease</keyword>
<dbReference type="OrthoDB" id="9798386at2"/>
<evidence type="ECO:0000313" key="8">
    <source>
        <dbReference type="Proteomes" id="UP000309848"/>
    </source>
</evidence>
<dbReference type="RefSeq" id="WP_135986336.1">
    <property type="nucleotide sequence ID" value="NZ_JAASQM010000005.1"/>
</dbReference>
<dbReference type="GO" id="GO:0004252">
    <property type="term" value="F:serine-type endopeptidase activity"/>
    <property type="evidence" value="ECO:0007669"/>
    <property type="project" value="InterPro"/>
</dbReference>
<comment type="caution">
    <text evidence="7">The sequence shown here is derived from an EMBL/GenBank/DDBJ whole genome shotgun (WGS) entry which is preliminary data.</text>
</comment>
<dbReference type="PANTHER" id="PTHR43806:SF11">
    <property type="entry name" value="CEREVISIN-RELATED"/>
    <property type="match status" value="1"/>
</dbReference>
<dbReference type="PANTHER" id="PTHR43806">
    <property type="entry name" value="PEPTIDASE S8"/>
    <property type="match status" value="1"/>
</dbReference>
<dbReference type="GO" id="GO:0006508">
    <property type="term" value="P:proteolysis"/>
    <property type="evidence" value="ECO:0007669"/>
    <property type="project" value="UniProtKB-KW"/>
</dbReference>
<accession>A0A4S1WCV0</accession>
<comment type="caution">
    <text evidence="5">Lacks conserved residue(s) required for the propagation of feature annotation.</text>
</comment>
<proteinExistence type="inferred from homology"/>
<dbReference type="Pfam" id="PF00082">
    <property type="entry name" value="Peptidase_S8"/>
    <property type="match status" value="1"/>
</dbReference>
<dbReference type="Gene3D" id="3.40.50.200">
    <property type="entry name" value="Peptidase S8/S53 domain"/>
    <property type="match status" value="1"/>
</dbReference>
<dbReference type="Proteomes" id="UP000309848">
    <property type="component" value="Unassembled WGS sequence"/>
</dbReference>
<dbReference type="EMBL" id="SRXU01000006">
    <property type="protein sequence ID" value="TGX40768.1"/>
    <property type="molecule type" value="Genomic_DNA"/>
</dbReference>
<gene>
    <name evidence="7" type="ORF">E5A74_14905</name>
</gene>